<dbReference type="GO" id="GO:0046872">
    <property type="term" value="F:metal ion binding"/>
    <property type="evidence" value="ECO:0007669"/>
    <property type="project" value="UniProtKB-KW"/>
</dbReference>
<organism evidence="3 4">
    <name type="scientific">Clostridium perfringens</name>
    <dbReference type="NCBI Taxonomy" id="1502"/>
    <lineage>
        <taxon>Bacteria</taxon>
        <taxon>Bacillati</taxon>
        <taxon>Bacillota</taxon>
        <taxon>Clostridia</taxon>
        <taxon>Eubacteriales</taxon>
        <taxon>Clostridiaceae</taxon>
        <taxon>Clostridium</taxon>
    </lineage>
</organism>
<name>A0AAW9HZ24_CLOPF</name>
<reference evidence="3" key="1">
    <citation type="submission" date="2019-11" db="EMBL/GenBank/DDBJ databases">
        <title>Characterization of Clostridium perfringens isolates from swine manure treated agricultural soils.</title>
        <authorList>
            <person name="Wushke S.T."/>
        </authorList>
    </citation>
    <scope>NUCLEOTIDE SEQUENCE</scope>
    <source>
        <strain evidence="3">X94</strain>
    </source>
</reference>
<evidence type="ECO:0000256" key="1">
    <source>
        <dbReference type="ARBA" id="ARBA00022723"/>
    </source>
</evidence>
<dbReference type="Pfam" id="PF07476">
    <property type="entry name" value="MAAL_C"/>
    <property type="match status" value="1"/>
</dbReference>
<protein>
    <submittedName>
        <fullName evidence="3">Methylaspartate ammonia-lyase</fullName>
    </submittedName>
</protein>
<dbReference type="SUPFAM" id="SSF51604">
    <property type="entry name" value="Enolase C-terminal domain-like"/>
    <property type="match status" value="1"/>
</dbReference>
<dbReference type="AlphaFoldDB" id="A0AAW9HZ24"/>
<evidence type="ECO:0000313" key="3">
    <source>
        <dbReference type="EMBL" id="MDZ4910787.1"/>
    </source>
</evidence>
<dbReference type="EMBL" id="WNUI01000738">
    <property type="protein sequence ID" value="MDZ4910787.1"/>
    <property type="molecule type" value="Genomic_DNA"/>
</dbReference>
<keyword evidence="1" id="KW-0479">Metal-binding</keyword>
<feature type="non-terminal residue" evidence="3">
    <location>
        <position position="126"/>
    </location>
</feature>
<dbReference type="InterPro" id="IPR022662">
    <property type="entry name" value="MeAsp_NH4-lyase_C"/>
</dbReference>
<dbReference type="Gene3D" id="3.20.20.120">
    <property type="entry name" value="Enolase-like C-terminal domain"/>
    <property type="match status" value="1"/>
</dbReference>
<dbReference type="PANTHER" id="PTHR48073">
    <property type="entry name" value="O-SUCCINYLBENZOATE SYNTHASE-RELATED"/>
    <property type="match status" value="1"/>
</dbReference>
<dbReference type="InterPro" id="IPR036849">
    <property type="entry name" value="Enolase-like_C_sf"/>
</dbReference>
<dbReference type="RefSeq" id="WP_322395950.1">
    <property type="nucleotide sequence ID" value="NZ_WNUI01000738.1"/>
</dbReference>
<comment type="caution">
    <text evidence="3">The sequence shown here is derived from an EMBL/GenBank/DDBJ whole genome shotgun (WGS) entry which is preliminary data.</text>
</comment>
<dbReference type="PANTHER" id="PTHR48073:SF2">
    <property type="entry name" value="O-SUCCINYLBENZOATE SYNTHASE"/>
    <property type="match status" value="1"/>
</dbReference>
<gene>
    <name evidence="3" type="ORF">GNF68_17615</name>
</gene>
<accession>A0AAW9HZ24</accession>
<evidence type="ECO:0000313" key="4">
    <source>
        <dbReference type="Proteomes" id="UP001288778"/>
    </source>
</evidence>
<sequence>AVCGTLGVAFGNDNNENIVSYMEKLCHIAKAFKLRREGPVAVEDREMQMLALREIRKLIDERNINVEIVADEWCNTLEDIKYFADNKAGHIIQIKTPDLGGINNIVEAVLYCKEKNIGAYQGGTCN</sequence>
<feature type="domain" description="Methylaspartate ammonia-lyase C-terminal" evidence="2">
    <location>
        <begin position="2"/>
        <end position="126"/>
    </location>
</feature>
<proteinExistence type="predicted"/>
<evidence type="ECO:0000259" key="2">
    <source>
        <dbReference type="Pfam" id="PF07476"/>
    </source>
</evidence>
<dbReference type="Proteomes" id="UP001288778">
    <property type="component" value="Unassembled WGS sequence"/>
</dbReference>
<feature type="non-terminal residue" evidence="3">
    <location>
        <position position="1"/>
    </location>
</feature>